<comment type="caution">
    <text evidence="2">The sequence shown here is derived from an EMBL/GenBank/DDBJ whole genome shotgun (WGS) entry which is preliminary data.</text>
</comment>
<dbReference type="Proteomes" id="UP000265520">
    <property type="component" value="Unassembled WGS sequence"/>
</dbReference>
<name>A0A392RUE8_9FABA</name>
<feature type="region of interest" description="Disordered" evidence="1">
    <location>
        <begin position="1"/>
        <end position="35"/>
    </location>
</feature>
<evidence type="ECO:0000256" key="1">
    <source>
        <dbReference type="SAM" id="MobiDB-lite"/>
    </source>
</evidence>
<reference evidence="2 3" key="1">
    <citation type="journal article" date="2018" name="Front. Plant Sci.">
        <title>Red Clover (Trifolium pratense) and Zigzag Clover (T. medium) - A Picture of Genomic Similarities and Differences.</title>
        <authorList>
            <person name="Dluhosova J."/>
            <person name="Istvanek J."/>
            <person name="Nedelnik J."/>
            <person name="Repkova J."/>
        </authorList>
    </citation>
    <scope>NUCLEOTIDE SEQUENCE [LARGE SCALE GENOMIC DNA]</scope>
    <source>
        <strain evidence="3">cv. 10/8</strain>
        <tissue evidence="2">Leaf</tissue>
    </source>
</reference>
<evidence type="ECO:0000313" key="2">
    <source>
        <dbReference type="EMBL" id="MCI39989.1"/>
    </source>
</evidence>
<accession>A0A392RUE8</accession>
<evidence type="ECO:0000313" key="3">
    <source>
        <dbReference type="Proteomes" id="UP000265520"/>
    </source>
</evidence>
<proteinExistence type="predicted"/>
<dbReference type="EMBL" id="LXQA010274430">
    <property type="protein sequence ID" value="MCI39989.1"/>
    <property type="molecule type" value="Genomic_DNA"/>
</dbReference>
<dbReference type="AlphaFoldDB" id="A0A392RUE8"/>
<feature type="non-terminal residue" evidence="2">
    <location>
        <position position="1"/>
    </location>
</feature>
<organism evidence="2 3">
    <name type="scientific">Trifolium medium</name>
    <dbReference type="NCBI Taxonomy" id="97028"/>
    <lineage>
        <taxon>Eukaryota</taxon>
        <taxon>Viridiplantae</taxon>
        <taxon>Streptophyta</taxon>
        <taxon>Embryophyta</taxon>
        <taxon>Tracheophyta</taxon>
        <taxon>Spermatophyta</taxon>
        <taxon>Magnoliopsida</taxon>
        <taxon>eudicotyledons</taxon>
        <taxon>Gunneridae</taxon>
        <taxon>Pentapetalae</taxon>
        <taxon>rosids</taxon>
        <taxon>fabids</taxon>
        <taxon>Fabales</taxon>
        <taxon>Fabaceae</taxon>
        <taxon>Papilionoideae</taxon>
        <taxon>50 kb inversion clade</taxon>
        <taxon>NPAAA clade</taxon>
        <taxon>Hologalegina</taxon>
        <taxon>IRL clade</taxon>
        <taxon>Trifolieae</taxon>
        <taxon>Trifolium</taxon>
    </lineage>
</organism>
<feature type="non-terminal residue" evidence="2">
    <location>
        <position position="120"/>
    </location>
</feature>
<sequence length="120" mass="12700">LDSCGSKLVGEGVAESQGHGGIHKDADSEVGSPTDLEVMHHSEGLDLAVVLPFGNVSASQLGVKLLLDEESLLDVDGYLAARDNLVAKELEAKKLVNEQRKLGVVFNCSEEETVGRMGNL</sequence>
<keyword evidence="3" id="KW-1185">Reference proteome</keyword>
<protein>
    <submittedName>
        <fullName evidence="2">Uncharacterized protein</fullName>
    </submittedName>
</protein>